<dbReference type="SUPFAM" id="SSF46689">
    <property type="entry name" value="Homeodomain-like"/>
    <property type="match status" value="1"/>
</dbReference>
<evidence type="ECO:0000256" key="1">
    <source>
        <dbReference type="ARBA" id="ARBA00023015"/>
    </source>
</evidence>
<dbReference type="Proteomes" id="UP000287233">
    <property type="component" value="Chromosome"/>
</dbReference>
<dbReference type="AlphaFoldDB" id="A0A410FT47"/>
<accession>A0A410FT47</accession>
<keyword evidence="1" id="KW-0805">Transcription regulation</keyword>
<dbReference type="PROSITE" id="PS01081">
    <property type="entry name" value="HTH_TETR_1"/>
    <property type="match status" value="1"/>
</dbReference>
<dbReference type="KEGG" id="bih:BIP78_0396"/>
<dbReference type="InterPro" id="IPR023772">
    <property type="entry name" value="DNA-bd_HTH_TetR-type_CS"/>
</dbReference>
<proteinExistence type="predicted"/>
<dbReference type="PROSITE" id="PS50977">
    <property type="entry name" value="HTH_TETR_2"/>
    <property type="match status" value="1"/>
</dbReference>
<organism evidence="6 7">
    <name type="scientific">Bipolaricaulis sibiricus</name>
    <dbReference type="NCBI Taxonomy" id="2501609"/>
    <lineage>
        <taxon>Bacteria</taxon>
        <taxon>Candidatus Bipolaricaulota</taxon>
        <taxon>Candidatus Bipolaricaulia</taxon>
        <taxon>Candidatus Bipolaricaulales</taxon>
        <taxon>Candidatus Bipolaricaulaceae</taxon>
        <taxon>Candidatus Bipolaricaulis</taxon>
    </lineage>
</organism>
<evidence type="ECO:0000256" key="2">
    <source>
        <dbReference type="ARBA" id="ARBA00023125"/>
    </source>
</evidence>
<feature type="domain" description="HTH tetR-type" evidence="5">
    <location>
        <begin position="11"/>
        <end position="71"/>
    </location>
</feature>
<dbReference type="InterPro" id="IPR001647">
    <property type="entry name" value="HTH_TetR"/>
</dbReference>
<dbReference type="PANTHER" id="PTHR30055">
    <property type="entry name" value="HTH-TYPE TRANSCRIPTIONAL REGULATOR RUTR"/>
    <property type="match status" value="1"/>
</dbReference>
<dbReference type="Gene3D" id="1.10.357.10">
    <property type="entry name" value="Tetracycline Repressor, domain 2"/>
    <property type="match status" value="1"/>
</dbReference>
<dbReference type="EMBL" id="CP034928">
    <property type="protein sequence ID" value="QAA76162.1"/>
    <property type="molecule type" value="Genomic_DNA"/>
</dbReference>
<dbReference type="InterPro" id="IPR009057">
    <property type="entry name" value="Homeodomain-like_sf"/>
</dbReference>
<dbReference type="InterPro" id="IPR050109">
    <property type="entry name" value="HTH-type_TetR-like_transc_reg"/>
</dbReference>
<evidence type="ECO:0000256" key="3">
    <source>
        <dbReference type="ARBA" id="ARBA00023163"/>
    </source>
</evidence>
<dbReference type="GO" id="GO:0003700">
    <property type="term" value="F:DNA-binding transcription factor activity"/>
    <property type="evidence" value="ECO:0007669"/>
    <property type="project" value="TreeGrafter"/>
</dbReference>
<dbReference type="PANTHER" id="PTHR30055:SF234">
    <property type="entry name" value="HTH-TYPE TRANSCRIPTIONAL REGULATOR BETI"/>
    <property type="match status" value="1"/>
</dbReference>
<evidence type="ECO:0000313" key="7">
    <source>
        <dbReference type="Proteomes" id="UP000287233"/>
    </source>
</evidence>
<dbReference type="GO" id="GO:0000976">
    <property type="term" value="F:transcription cis-regulatory region binding"/>
    <property type="evidence" value="ECO:0007669"/>
    <property type="project" value="TreeGrafter"/>
</dbReference>
<evidence type="ECO:0000313" key="6">
    <source>
        <dbReference type="EMBL" id="QAA76162.1"/>
    </source>
</evidence>
<keyword evidence="3" id="KW-0804">Transcription</keyword>
<evidence type="ECO:0000259" key="5">
    <source>
        <dbReference type="PROSITE" id="PS50977"/>
    </source>
</evidence>
<dbReference type="Pfam" id="PF00440">
    <property type="entry name" value="TetR_N"/>
    <property type="match status" value="1"/>
</dbReference>
<reference evidence="7" key="1">
    <citation type="submission" date="2018-12" db="EMBL/GenBank/DDBJ databases">
        <title>Complete genome sequence of an uncultured bacterium of the candidate phylum Bipolaricaulota.</title>
        <authorList>
            <person name="Kadnikov V.V."/>
            <person name="Mardanov A.V."/>
            <person name="Beletsky A.V."/>
            <person name="Frank Y.A."/>
            <person name="Karnachuk O.V."/>
            <person name="Ravin N.V."/>
        </authorList>
    </citation>
    <scope>NUCLEOTIDE SEQUENCE [LARGE SCALE GENOMIC DNA]</scope>
</reference>
<protein>
    <submittedName>
        <fullName evidence="6">Transcriptional regulator, AcrR family</fullName>
    </submittedName>
</protein>
<evidence type="ECO:0000256" key="4">
    <source>
        <dbReference type="PROSITE-ProRule" id="PRU00335"/>
    </source>
</evidence>
<feature type="DNA-binding region" description="H-T-H motif" evidence="4">
    <location>
        <begin position="34"/>
        <end position="53"/>
    </location>
</feature>
<keyword evidence="2 4" id="KW-0238">DNA-binding</keyword>
<gene>
    <name evidence="6" type="ORF">BIP78_0396</name>
</gene>
<name>A0A410FT47_BIPS1</name>
<dbReference type="PRINTS" id="PR00455">
    <property type="entry name" value="HTHTETR"/>
</dbReference>
<sequence length="207" mass="23030">MSRPMTVAERQAVRARLLRAGRELFARYGLKKTTVEELAQAAGVAKGTFYLFFPSKEALYGQVLLDEVPRLVARLVERSFGATPDIREALVRFQEEVVALIESDEIVRVLAADPHQPAELLEGHLDLQEFQARAMEALRPLFSCIRTAQQEGQIVGGDIAEIFAVLGVIKLVAYYRKHIAPDLYPRLVKRLSRVIADGLTCPAGTKT</sequence>